<evidence type="ECO:0000313" key="3">
    <source>
        <dbReference type="EMBL" id="CAL4095006.1"/>
    </source>
</evidence>
<evidence type="ECO:0000313" key="4">
    <source>
        <dbReference type="Proteomes" id="UP001497623"/>
    </source>
</evidence>
<dbReference type="AlphaFoldDB" id="A0AAV2QTP6"/>
<dbReference type="InterPro" id="IPR016208">
    <property type="entry name" value="Ald_Oxase/xanthine_DH-like"/>
</dbReference>
<reference evidence="3 4" key="1">
    <citation type="submission" date="2024-05" db="EMBL/GenBank/DDBJ databases">
        <authorList>
            <person name="Wallberg A."/>
        </authorList>
    </citation>
    <scope>NUCLEOTIDE SEQUENCE [LARGE SCALE GENOMIC DNA]</scope>
</reference>
<protein>
    <recommendedName>
        <fullName evidence="2">Aldehyde oxidase/xanthine dehydrogenase second molybdopterin binding domain-containing protein</fullName>
    </recommendedName>
</protein>
<dbReference type="EMBL" id="CAXKWB010009510">
    <property type="protein sequence ID" value="CAL4095006.1"/>
    <property type="molecule type" value="Genomic_DNA"/>
</dbReference>
<dbReference type="Proteomes" id="UP001497623">
    <property type="component" value="Unassembled WGS sequence"/>
</dbReference>
<proteinExistence type="predicted"/>
<organism evidence="3 4">
    <name type="scientific">Meganyctiphanes norvegica</name>
    <name type="common">Northern krill</name>
    <name type="synonym">Thysanopoda norvegica</name>
    <dbReference type="NCBI Taxonomy" id="48144"/>
    <lineage>
        <taxon>Eukaryota</taxon>
        <taxon>Metazoa</taxon>
        <taxon>Ecdysozoa</taxon>
        <taxon>Arthropoda</taxon>
        <taxon>Crustacea</taxon>
        <taxon>Multicrustacea</taxon>
        <taxon>Malacostraca</taxon>
        <taxon>Eumalacostraca</taxon>
        <taxon>Eucarida</taxon>
        <taxon>Euphausiacea</taxon>
        <taxon>Euphausiidae</taxon>
        <taxon>Meganyctiphanes</taxon>
    </lineage>
</organism>
<dbReference type="GO" id="GO:0005506">
    <property type="term" value="F:iron ion binding"/>
    <property type="evidence" value="ECO:0007669"/>
    <property type="project" value="InterPro"/>
</dbReference>
<dbReference type="GO" id="GO:0016491">
    <property type="term" value="F:oxidoreductase activity"/>
    <property type="evidence" value="ECO:0007669"/>
    <property type="project" value="InterPro"/>
</dbReference>
<dbReference type="SUPFAM" id="SSF56003">
    <property type="entry name" value="Molybdenum cofactor-binding domain"/>
    <property type="match status" value="1"/>
</dbReference>
<evidence type="ECO:0000256" key="1">
    <source>
        <dbReference type="ARBA" id="ARBA00022505"/>
    </source>
</evidence>
<dbReference type="InterPro" id="IPR046867">
    <property type="entry name" value="AldOxase/xan_DH_MoCoBD2"/>
</dbReference>
<dbReference type="InterPro" id="IPR037165">
    <property type="entry name" value="AldOxase/xan_DH_Mopterin-bd_sf"/>
</dbReference>
<gene>
    <name evidence="3" type="ORF">MNOR_LOCUS15298</name>
</gene>
<evidence type="ECO:0000259" key="2">
    <source>
        <dbReference type="Pfam" id="PF20256"/>
    </source>
</evidence>
<dbReference type="Gene3D" id="3.30.365.10">
    <property type="entry name" value="Aldehyde oxidase/xanthine dehydrogenase, molybdopterin binding domain"/>
    <property type="match status" value="1"/>
</dbReference>
<dbReference type="Pfam" id="PF20256">
    <property type="entry name" value="MoCoBD_2"/>
    <property type="match status" value="1"/>
</dbReference>
<comment type="caution">
    <text evidence="3">The sequence shown here is derived from an EMBL/GenBank/DDBJ whole genome shotgun (WGS) entry which is preliminary data.</text>
</comment>
<dbReference type="PANTHER" id="PTHR11908">
    <property type="entry name" value="XANTHINE DEHYDROGENASE"/>
    <property type="match status" value="1"/>
</dbReference>
<name>A0AAV2QTP6_MEGNR</name>
<keyword evidence="1" id="KW-0500">Molybdenum</keyword>
<keyword evidence="4" id="KW-1185">Reference proteome</keyword>
<feature type="non-terminal residue" evidence="3">
    <location>
        <position position="1"/>
    </location>
</feature>
<sequence length="190" mass="20820">VQTAYNQGVDISERYCNVPGEVNSYSIFAVACAEVHLDVLTGQFLVERADILQDAGTSISPLVDIGQIEGAWVMGQGLFTCEQVKFDPTTGERLSQDTWNYKIPTGLDIPVDFRVEMLSNTPNPIGVKSSKVTGEPPLCLSYSVALALRQAVTSAKADRGVTGWFRMDTPLTIEKIQQHCIVDPTQFTFT</sequence>
<accession>A0AAV2QTP6</accession>
<feature type="domain" description="Aldehyde oxidase/xanthine dehydrogenase second molybdopterin binding" evidence="2">
    <location>
        <begin position="4"/>
        <end position="110"/>
    </location>
</feature>
<dbReference type="PANTHER" id="PTHR11908:SF132">
    <property type="entry name" value="ALDEHYDE OXIDASE 1-RELATED"/>
    <property type="match status" value="1"/>
</dbReference>